<dbReference type="Proteomes" id="UP001491088">
    <property type="component" value="Chromosome"/>
</dbReference>
<reference evidence="1 2" key="1">
    <citation type="submission" date="2024-03" db="EMBL/GenBank/DDBJ databases">
        <authorList>
            <person name="Cao K."/>
        </authorList>
    </citation>
    <scope>NUCLEOTIDE SEQUENCE [LARGE SCALE GENOMIC DNA]</scope>
    <source>
        <strain evidence="1 2">MCCC 1K00696</strain>
    </source>
</reference>
<keyword evidence="2" id="KW-1185">Reference proteome</keyword>
<dbReference type="PANTHER" id="PTHR30441:SF8">
    <property type="entry name" value="DUF748 DOMAIN-CONTAINING PROTEIN"/>
    <property type="match status" value="1"/>
</dbReference>
<evidence type="ECO:0000313" key="2">
    <source>
        <dbReference type="Proteomes" id="UP001491088"/>
    </source>
</evidence>
<dbReference type="PANTHER" id="PTHR30441">
    <property type="entry name" value="DUF748 DOMAIN-CONTAINING PROTEIN"/>
    <property type="match status" value="1"/>
</dbReference>
<dbReference type="EMBL" id="CP150496">
    <property type="protein sequence ID" value="WYW56179.1"/>
    <property type="molecule type" value="Genomic_DNA"/>
</dbReference>
<dbReference type="RefSeq" id="WP_340934042.1">
    <property type="nucleotide sequence ID" value="NZ_CP150496.1"/>
</dbReference>
<gene>
    <name evidence="1" type="ORF">WG950_02730</name>
</gene>
<organism evidence="1 2">
    <name type="scientific">Polaribacter marinaquae</name>
    <dbReference type="NCBI Taxonomy" id="1642819"/>
    <lineage>
        <taxon>Bacteria</taxon>
        <taxon>Pseudomonadati</taxon>
        <taxon>Bacteroidota</taxon>
        <taxon>Flavobacteriia</taxon>
        <taxon>Flavobacteriales</taxon>
        <taxon>Flavobacteriaceae</taxon>
    </lineage>
</organism>
<evidence type="ECO:0000313" key="1">
    <source>
        <dbReference type="EMBL" id="WYW56179.1"/>
    </source>
</evidence>
<accession>A0ABZ2TW47</accession>
<dbReference type="InterPro" id="IPR052894">
    <property type="entry name" value="AsmA-related"/>
</dbReference>
<proteinExistence type="predicted"/>
<name>A0ABZ2TW47_9FLAO</name>
<sequence length="772" mass="84598">MKKELNLNLKITELFKSASETLEINSISANNAAVNIILNKDNIGNYDIAKKSDNSANSSDSSLSLAIKEYELQNVNFSYFDETTKIKLAVDSIYHIGKGNFAQDILDLDTETTAKVSLDMDNVNYLNDVNIKLNAVLGIDLKNLKYSFKENTGYINQLPLEFNGFIQLIEENQLYDITFKTPTSSFKNLLALMPKQYAGNLNTIKTEGNFDLKGIVKGTLSETTIPTLDISFVSKNAMFKYAELPKSVNNIYLDANIINKTGLAKDTYIAINNTSFKIDKDVFNATGKVANITDNATINLKAKGTINLDNISKVYPVALENELEGILTADVTTNFDMNSIDKGNYQNIRNKGKVAVSNFKYSGEDVANPFIIDKTAVNFNTNTISLEEFDAKTGSSDLSIKGNLENFYGFLFKDQKLKGNFNLNSTNFKVDDFLTKSDKNTTTNTTSKLKIPAFLDITLNANANTVVYDNINLEKVSGKILIKDETVSLKNLETSVFGGNIGFDGEVSTKGTTSKFNMDLNLNELNIADSFSKLEMLKAIAPIAKSVEGKINSKIKVSGNLGEDMTPQLKSISGDLLGQLLNTKLKASNSKVLSLLGSKVDFLDVSKLNLNDVSALFTFNDGEVSVKPFDLKYKDVAINVGGSHGFDNSMNYNITFDVPVKYLGSSVTNAIAKLTPKDAAEVKSIPVNATLTGSFSSPNFSSNIKSATENLVKSLVEKQKQSLINQGKDKLKDLLSGSDKKDSTSTTDKTKDKIKNVLGGLFNKKKDTTKNN</sequence>
<protein>
    <submittedName>
        <fullName evidence="1">AsmA-like C-terminal region-containing protein</fullName>
    </submittedName>
</protein>